<proteinExistence type="inferred from homology"/>
<dbReference type="InterPro" id="IPR018629">
    <property type="entry name" value="XK-rel"/>
</dbReference>
<name>A0A979F3Y1_ICTPU</name>
<keyword evidence="4 7" id="KW-0812">Transmembrane</keyword>
<evidence type="ECO:0000313" key="8">
    <source>
        <dbReference type="Proteomes" id="UP000221080"/>
    </source>
</evidence>
<dbReference type="AlphaFoldDB" id="A0A979F3Y1"/>
<keyword evidence="5 7" id="KW-1133">Transmembrane helix</keyword>
<feature type="transmembrane region" description="Helical" evidence="7">
    <location>
        <begin position="184"/>
        <end position="206"/>
    </location>
</feature>
<dbReference type="OMA" id="RVERFIM"/>
<evidence type="ECO:0000256" key="4">
    <source>
        <dbReference type="ARBA" id="ARBA00022692"/>
    </source>
</evidence>
<dbReference type="PANTHER" id="PTHR16024:SF19">
    <property type="entry name" value="XK-RELATED PROTEIN"/>
    <property type="match status" value="1"/>
</dbReference>
<keyword evidence="3" id="KW-1003">Cell membrane</keyword>
<dbReference type="InterPro" id="IPR050895">
    <property type="entry name" value="XK-related_scramblase"/>
</dbReference>
<dbReference type="GO" id="GO:0043652">
    <property type="term" value="P:engulfment of apoptotic cell"/>
    <property type="evidence" value="ECO:0007669"/>
    <property type="project" value="TreeGrafter"/>
</dbReference>
<evidence type="ECO:0000256" key="5">
    <source>
        <dbReference type="ARBA" id="ARBA00022989"/>
    </source>
</evidence>
<protein>
    <recommendedName>
        <fullName evidence="7">XK-related protein</fullName>
    </recommendedName>
</protein>
<dbReference type="RefSeq" id="XP_047014775.1">
    <property type="nucleotide sequence ID" value="XM_047158819.2"/>
</dbReference>
<feature type="transmembrane region" description="Helical" evidence="7">
    <location>
        <begin position="218"/>
        <end position="239"/>
    </location>
</feature>
<dbReference type="KEGG" id="ipu:128628650"/>
<dbReference type="PANTHER" id="PTHR16024">
    <property type="entry name" value="XK-RELATED PROTEIN"/>
    <property type="match status" value="1"/>
</dbReference>
<feature type="transmembrane region" description="Helical" evidence="7">
    <location>
        <begin position="12"/>
        <end position="33"/>
    </location>
</feature>
<dbReference type="GO" id="GO:0005886">
    <property type="term" value="C:plasma membrane"/>
    <property type="evidence" value="ECO:0007669"/>
    <property type="project" value="UniProtKB-SubCell"/>
</dbReference>
<feature type="transmembrane region" description="Helical" evidence="7">
    <location>
        <begin position="344"/>
        <end position="371"/>
    </location>
</feature>
<feature type="transmembrane region" description="Helical" evidence="7">
    <location>
        <begin position="313"/>
        <end position="332"/>
    </location>
</feature>
<dbReference type="Pfam" id="PF09815">
    <property type="entry name" value="XK-related"/>
    <property type="match status" value="1"/>
</dbReference>
<evidence type="ECO:0000256" key="7">
    <source>
        <dbReference type="RuleBase" id="RU910716"/>
    </source>
</evidence>
<reference evidence="8" key="1">
    <citation type="journal article" date="2016" name="Nat. Commun.">
        <title>The channel catfish genome sequence provides insights into the evolution of scale formation in teleosts.</title>
        <authorList>
            <person name="Liu Z."/>
            <person name="Liu S."/>
            <person name="Yao J."/>
            <person name="Bao L."/>
            <person name="Zhang J."/>
            <person name="Li Y."/>
            <person name="Jiang C."/>
            <person name="Sun L."/>
            <person name="Wang R."/>
            <person name="Zhang Y."/>
            <person name="Zhou T."/>
            <person name="Zeng Q."/>
            <person name="Fu Q."/>
            <person name="Gao S."/>
            <person name="Li N."/>
            <person name="Koren S."/>
            <person name="Jiang Y."/>
            <person name="Zimin A."/>
            <person name="Xu P."/>
            <person name="Phillippy A.M."/>
            <person name="Geng X."/>
            <person name="Song L."/>
            <person name="Sun F."/>
            <person name="Li C."/>
            <person name="Wang X."/>
            <person name="Chen A."/>
            <person name="Jin Y."/>
            <person name="Yuan Z."/>
            <person name="Yang Y."/>
            <person name="Tan S."/>
            <person name="Peatman E."/>
            <person name="Lu J."/>
            <person name="Qin Z."/>
            <person name="Dunham R."/>
            <person name="Li Z."/>
            <person name="Sonstegard T."/>
            <person name="Feng J."/>
            <person name="Danzmann R.G."/>
            <person name="Schroeder S."/>
            <person name="Scheffler B."/>
            <person name="Duke M.V."/>
            <person name="Ballard L."/>
            <person name="Kucuktas H."/>
            <person name="Kaltenboeck L."/>
            <person name="Liu H."/>
            <person name="Armbruster J."/>
            <person name="Xie Y."/>
            <person name="Kirby M.L."/>
            <person name="Tian Y."/>
            <person name="Flanagan M.E."/>
            <person name="Mu W."/>
            <person name="Waldbieser G.C."/>
        </authorList>
    </citation>
    <scope>NUCLEOTIDE SEQUENCE [LARGE SCALE GENOMIC DNA]</scope>
    <source>
        <strain evidence="8">SDA103</strain>
    </source>
</reference>
<keyword evidence="8" id="KW-1185">Reference proteome</keyword>
<dbReference type="OrthoDB" id="6136301at2759"/>
<feature type="transmembrane region" description="Helical" evidence="7">
    <location>
        <begin position="45"/>
        <end position="66"/>
    </location>
</feature>
<organism evidence="8 9">
    <name type="scientific">Ictalurus punctatus</name>
    <name type="common">Channel catfish</name>
    <name type="synonym">Silurus punctatus</name>
    <dbReference type="NCBI Taxonomy" id="7998"/>
    <lineage>
        <taxon>Eukaryota</taxon>
        <taxon>Metazoa</taxon>
        <taxon>Chordata</taxon>
        <taxon>Craniata</taxon>
        <taxon>Vertebrata</taxon>
        <taxon>Euteleostomi</taxon>
        <taxon>Actinopterygii</taxon>
        <taxon>Neopterygii</taxon>
        <taxon>Teleostei</taxon>
        <taxon>Ostariophysi</taxon>
        <taxon>Siluriformes</taxon>
        <taxon>Ictaluridae</taxon>
        <taxon>Ictalurus</taxon>
    </lineage>
</organism>
<evidence type="ECO:0000256" key="2">
    <source>
        <dbReference type="ARBA" id="ARBA00008789"/>
    </source>
</evidence>
<dbReference type="Proteomes" id="UP000221080">
    <property type="component" value="Chromosome 12"/>
</dbReference>
<reference evidence="9" key="2">
    <citation type="submission" date="2025-08" db="UniProtKB">
        <authorList>
            <consortium name="RefSeq"/>
        </authorList>
    </citation>
    <scope>IDENTIFICATION</scope>
    <source>
        <tissue evidence="9">Blood</tissue>
    </source>
</reference>
<evidence type="ECO:0000256" key="3">
    <source>
        <dbReference type="ARBA" id="ARBA00022475"/>
    </source>
</evidence>
<sequence>MEKSSCCSYLDIFSLLSPLIFIFDVVGDLWTIVSLYEEEKYIPMGLMIFILLASSVLLQIFSWLWYTDHPEARVERFIMEHKLLPVVHILQLGVFLRILDVVDVSIHNLKHKTKVTLDSIDDFSMLKMFEMFTESVPQIVLMTVLIMQTPELHLFTGQTKINQSIKKLPYTLSVQTFYRVNKTLFVFSVVKIIASLSCMALSMLSFHRNMRERVSKELKIGCFSLPTVLYFLWNLFLIGPRVVCVSLFASVLPCYIAAHFLSLWMLLVLWAWWQKTDYMDTNAGEWLYRATVALIWYFSWFNVAKDSPKLRGIIYHMVIGVDTMLLLGLWWWRRSVESARLGPLLINPYLLIAMLIIIYIIGVLLKLVYYWKFNPDQGLPLDKKTEKLLVFLKDIELPHHIEIREEVINSEGMRVVTEISKFTTVPEYDRSLVLPQSTGVQERRRKMVDNFYCNESRTRPIPDI</sequence>
<comment type="subcellular location">
    <subcellularLocation>
        <location evidence="1">Cell membrane</location>
        <topology evidence="1">Multi-pass membrane protein</topology>
    </subcellularLocation>
    <subcellularLocation>
        <location evidence="7">Membrane</location>
        <topology evidence="7">Multi-pass membrane protein</topology>
    </subcellularLocation>
</comment>
<feature type="transmembrane region" description="Helical" evidence="7">
    <location>
        <begin position="245"/>
        <end position="273"/>
    </location>
</feature>
<evidence type="ECO:0000256" key="1">
    <source>
        <dbReference type="ARBA" id="ARBA00004651"/>
    </source>
</evidence>
<gene>
    <name evidence="9" type="primary">LOC128628650</name>
</gene>
<comment type="similarity">
    <text evidence="2 7">Belongs to the XK family.</text>
</comment>
<feature type="transmembrane region" description="Helical" evidence="7">
    <location>
        <begin position="285"/>
        <end position="301"/>
    </location>
</feature>
<dbReference type="GO" id="GO:0070782">
    <property type="term" value="P:phosphatidylserine exposure on apoptotic cell surface"/>
    <property type="evidence" value="ECO:0007669"/>
    <property type="project" value="TreeGrafter"/>
</dbReference>
<dbReference type="GeneID" id="128628650"/>
<evidence type="ECO:0000313" key="9">
    <source>
        <dbReference type="RefSeq" id="XP_047014775.1"/>
    </source>
</evidence>
<keyword evidence="6 7" id="KW-0472">Membrane</keyword>
<accession>A0A979F3Y1</accession>
<evidence type="ECO:0000256" key="6">
    <source>
        <dbReference type="ARBA" id="ARBA00023136"/>
    </source>
</evidence>
<dbReference type="GO" id="GO:1902742">
    <property type="term" value="P:apoptotic process involved in development"/>
    <property type="evidence" value="ECO:0007669"/>
    <property type="project" value="TreeGrafter"/>
</dbReference>